<keyword evidence="1" id="KW-0732">Signal</keyword>
<comment type="caution">
    <text evidence="3">The sequence shown here is derived from an EMBL/GenBank/DDBJ whole genome shotgun (WGS) entry which is preliminary data.</text>
</comment>
<dbReference type="OrthoDB" id="7856745at2"/>
<sequence>MMVNLKRLAMLGLAGLVLVQPVAARADEDDDGDHDRARDLYEHGQIRGLSSILDIVRAQAPGDIVAVDLIRKANKWVYRFQVVGADGRRKTVDVDAGAGVIMREGEKD</sequence>
<evidence type="ECO:0000313" key="4">
    <source>
        <dbReference type="Proteomes" id="UP000240259"/>
    </source>
</evidence>
<reference evidence="3 4" key="1">
    <citation type="submission" date="2018-03" db="EMBL/GenBank/DDBJ databases">
        <title>Genome sequence of the symbiotic type strain Mesorhizobium helmanticense CSLC115NT isolated from Lotus corniculatus nodules.</title>
        <authorList>
            <person name="Sannazzaro A.I."/>
            <person name="Torres Tejerizo G.A."/>
            <person name="Dip D."/>
            <person name="Caballero M."/>
            <person name="Pistorio M."/>
            <person name="Estrella M.J."/>
        </authorList>
    </citation>
    <scope>NUCLEOTIDE SEQUENCE [LARGE SCALE GENOMIC DNA]</scope>
    <source>
        <strain evidence="3 4">CSLC115N</strain>
    </source>
</reference>
<proteinExistence type="predicted"/>
<dbReference type="Proteomes" id="UP000240259">
    <property type="component" value="Unassembled WGS sequence"/>
</dbReference>
<evidence type="ECO:0000259" key="2">
    <source>
        <dbReference type="Pfam" id="PF03413"/>
    </source>
</evidence>
<feature type="chain" id="PRO_5015538148" description="PepSY domain-containing protein" evidence="1">
    <location>
        <begin position="27"/>
        <end position="108"/>
    </location>
</feature>
<evidence type="ECO:0000313" key="3">
    <source>
        <dbReference type="EMBL" id="PTE06979.1"/>
    </source>
</evidence>
<name>A0A2T4IMW2_9HYPH</name>
<dbReference type="InterPro" id="IPR025711">
    <property type="entry name" value="PepSY"/>
</dbReference>
<dbReference type="Pfam" id="PF03413">
    <property type="entry name" value="PepSY"/>
    <property type="match status" value="1"/>
</dbReference>
<feature type="domain" description="PepSY" evidence="2">
    <location>
        <begin position="51"/>
        <end position="97"/>
    </location>
</feature>
<gene>
    <name evidence="3" type="ORF">C9427_28565</name>
</gene>
<feature type="signal peptide" evidence="1">
    <location>
        <begin position="1"/>
        <end position="26"/>
    </location>
</feature>
<evidence type="ECO:0000256" key="1">
    <source>
        <dbReference type="SAM" id="SignalP"/>
    </source>
</evidence>
<dbReference type="RefSeq" id="WP_107652369.1">
    <property type="nucleotide sequence ID" value="NZ_PZJX01000053.1"/>
</dbReference>
<protein>
    <recommendedName>
        <fullName evidence="2">PepSY domain-containing protein</fullName>
    </recommendedName>
</protein>
<dbReference type="AlphaFoldDB" id="A0A2T4IMW2"/>
<dbReference type="Gene3D" id="3.10.450.40">
    <property type="match status" value="1"/>
</dbReference>
<accession>A0A2T4IMW2</accession>
<dbReference type="EMBL" id="PZJX01000053">
    <property type="protein sequence ID" value="PTE06979.1"/>
    <property type="molecule type" value="Genomic_DNA"/>
</dbReference>
<organism evidence="3 4">
    <name type="scientific">Mesorhizobium helmanticense</name>
    <dbReference type="NCBI Taxonomy" id="1776423"/>
    <lineage>
        <taxon>Bacteria</taxon>
        <taxon>Pseudomonadati</taxon>
        <taxon>Pseudomonadota</taxon>
        <taxon>Alphaproteobacteria</taxon>
        <taxon>Hyphomicrobiales</taxon>
        <taxon>Phyllobacteriaceae</taxon>
        <taxon>Mesorhizobium</taxon>
    </lineage>
</organism>
<keyword evidence="4" id="KW-1185">Reference proteome</keyword>